<dbReference type="PANTHER" id="PTHR39181">
    <property type="entry name" value="TYROSINE-PROTEIN PHOSPHATASE YWQE"/>
    <property type="match status" value="1"/>
</dbReference>
<evidence type="ECO:0000256" key="1">
    <source>
        <dbReference type="ARBA" id="ARBA00005750"/>
    </source>
</evidence>
<evidence type="ECO:0000256" key="3">
    <source>
        <dbReference type="ARBA" id="ARBA00022801"/>
    </source>
</evidence>
<dbReference type="UniPathway" id="UPA00934"/>
<dbReference type="GO" id="GO:0045227">
    <property type="term" value="P:capsule polysaccharide biosynthetic process"/>
    <property type="evidence" value="ECO:0007669"/>
    <property type="project" value="UniProtKB-UniPathway"/>
</dbReference>
<dbReference type="InterPro" id="IPR016667">
    <property type="entry name" value="Caps_polysacc_synth_CpsB/CapC"/>
</dbReference>
<evidence type="ECO:0000313" key="6">
    <source>
        <dbReference type="EMBL" id="CUN71235.1"/>
    </source>
</evidence>
<dbReference type="PANTHER" id="PTHR39181:SF1">
    <property type="entry name" value="TYROSINE-PROTEIN PHOSPHATASE YWQE"/>
    <property type="match status" value="1"/>
</dbReference>
<evidence type="ECO:0000313" key="7">
    <source>
        <dbReference type="Proteomes" id="UP000095447"/>
    </source>
</evidence>
<dbReference type="PIRSF" id="PIRSF016557">
    <property type="entry name" value="Caps_synth_CpsB"/>
    <property type="match status" value="1"/>
</dbReference>
<dbReference type="GO" id="GO:0004725">
    <property type="term" value="F:protein tyrosine phosphatase activity"/>
    <property type="evidence" value="ECO:0007669"/>
    <property type="project" value="UniProtKB-EC"/>
</dbReference>
<dbReference type="Pfam" id="PF19567">
    <property type="entry name" value="CpsB_CapC"/>
    <property type="match status" value="1"/>
</dbReference>
<evidence type="ECO:0000256" key="2">
    <source>
        <dbReference type="ARBA" id="ARBA00013064"/>
    </source>
</evidence>
<dbReference type="Proteomes" id="UP000095447">
    <property type="component" value="Unassembled WGS sequence"/>
</dbReference>
<evidence type="ECO:0000256" key="4">
    <source>
        <dbReference type="ARBA" id="ARBA00022912"/>
    </source>
</evidence>
<dbReference type="GO" id="GO:0030145">
    <property type="term" value="F:manganese ion binding"/>
    <property type="evidence" value="ECO:0007669"/>
    <property type="project" value="InterPro"/>
</dbReference>
<name>A0A173Z7Q5_9FIRM</name>
<keyword evidence="3 6" id="KW-0378">Hydrolase</keyword>
<proteinExistence type="inferred from homology"/>
<dbReference type="RefSeq" id="WP_055052994.1">
    <property type="nucleotide sequence ID" value="NZ_CYZA01000004.1"/>
</dbReference>
<organism evidence="6 7">
    <name type="scientific">Blautia obeum</name>
    <dbReference type="NCBI Taxonomy" id="40520"/>
    <lineage>
        <taxon>Bacteria</taxon>
        <taxon>Bacillati</taxon>
        <taxon>Bacillota</taxon>
        <taxon>Clostridia</taxon>
        <taxon>Lachnospirales</taxon>
        <taxon>Lachnospiraceae</taxon>
        <taxon>Blautia</taxon>
    </lineage>
</organism>
<comment type="similarity">
    <text evidence="1">Belongs to the metallo-dependent hydrolases superfamily. CpsB/CapC family.</text>
</comment>
<dbReference type="Gene3D" id="3.20.20.140">
    <property type="entry name" value="Metal-dependent hydrolases"/>
    <property type="match status" value="1"/>
</dbReference>
<dbReference type="EMBL" id="CYZA01000004">
    <property type="protein sequence ID" value="CUN71235.1"/>
    <property type="molecule type" value="Genomic_DNA"/>
</dbReference>
<evidence type="ECO:0000256" key="5">
    <source>
        <dbReference type="ARBA" id="ARBA00051722"/>
    </source>
</evidence>
<dbReference type="InterPro" id="IPR032466">
    <property type="entry name" value="Metal_Hydrolase"/>
</dbReference>
<protein>
    <recommendedName>
        <fullName evidence="2">protein-tyrosine-phosphatase</fullName>
        <ecNumber evidence="2">3.1.3.48</ecNumber>
    </recommendedName>
</protein>
<dbReference type="EC" id="3.1.3.48" evidence="2"/>
<dbReference type="SUPFAM" id="SSF51556">
    <property type="entry name" value="Metallo-dependent hydrolases"/>
    <property type="match status" value="1"/>
</dbReference>
<dbReference type="AlphaFoldDB" id="A0A173Z7Q5"/>
<accession>A0A173Z7Q5</accession>
<gene>
    <name evidence="6" type="primary">cpsB</name>
    <name evidence="6" type="ORF">ERS852395_01123</name>
</gene>
<comment type="catalytic activity">
    <reaction evidence="5">
        <text>O-phospho-L-tyrosyl-[protein] + H2O = L-tyrosyl-[protein] + phosphate</text>
        <dbReference type="Rhea" id="RHEA:10684"/>
        <dbReference type="Rhea" id="RHEA-COMP:10136"/>
        <dbReference type="Rhea" id="RHEA-COMP:20101"/>
        <dbReference type="ChEBI" id="CHEBI:15377"/>
        <dbReference type="ChEBI" id="CHEBI:43474"/>
        <dbReference type="ChEBI" id="CHEBI:46858"/>
        <dbReference type="ChEBI" id="CHEBI:61978"/>
        <dbReference type="EC" id="3.1.3.48"/>
    </reaction>
</comment>
<keyword evidence="4" id="KW-0904">Protein phosphatase</keyword>
<reference evidence="6 7" key="1">
    <citation type="submission" date="2015-09" db="EMBL/GenBank/DDBJ databases">
        <authorList>
            <consortium name="Pathogen Informatics"/>
        </authorList>
    </citation>
    <scope>NUCLEOTIDE SEQUENCE [LARGE SCALE GENOMIC DNA]</scope>
    <source>
        <strain evidence="6 7">2789STDY5608838</strain>
    </source>
</reference>
<sequence>MSIKGIYDIHCHIVPGVDDGATDIGETVKLLRMEYEQGVRTVITTPHFRFRMFETPAEKVREQFRLVEKAASEISPDLHVYLGCEFHANMEMLPMLREQKVMTMAGSRYVLTEFSHNSEESYIRERLGALLSGGYKPIMAHIERYEATRNSLDFVEELADMGVYMQINADSITGKDGFFTKRYCNKIMKDGLLHFVGSDCHNSAKRSSRIGEAYRMVSAKFGQDYADELFIHNPAEILKQKQKHEATD</sequence>